<dbReference type="EMBL" id="LAFY01000952">
    <property type="protein sequence ID" value="KJX95845.1"/>
    <property type="molecule type" value="Genomic_DNA"/>
</dbReference>
<evidence type="ECO:0000313" key="1">
    <source>
        <dbReference type="EMBL" id="KJX95845.1"/>
    </source>
</evidence>
<dbReference type="AlphaFoldDB" id="A0A0F4GI41"/>
<organism evidence="1 2">
    <name type="scientific">Zymoseptoria brevis</name>
    <dbReference type="NCBI Taxonomy" id="1047168"/>
    <lineage>
        <taxon>Eukaryota</taxon>
        <taxon>Fungi</taxon>
        <taxon>Dikarya</taxon>
        <taxon>Ascomycota</taxon>
        <taxon>Pezizomycotina</taxon>
        <taxon>Dothideomycetes</taxon>
        <taxon>Dothideomycetidae</taxon>
        <taxon>Mycosphaerellales</taxon>
        <taxon>Mycosphaerellaceae</taxon>
        <taxon>Zymoseptoria</taxon>
    </lineage>
</organism>
<comment type="caution">
    <text evidence="1">The sequence shown here is derived from an EMBL/GenBank/DDBJ whole genome shotgun (WGS) entry which is preliminary data.</text>
</comment>
<gene>
    <name evidence="1" type="ORF">TI39_contig961g00012</name>
</gene>
<evidence type="ECO:0000313" key="2">
    <source>
        <dbReference type="Proteomes" id="UP000033647"/>
    </source>
</evidence>
<name>A0A0F4GI41_9PEZI</name>
<reference evidence="1 2" key="1">
    <citation type="submission" date="2015-03" db="EMBL/GenBank/DDBJ databases">
        <title>RNA-seq based gene annotation and comparative genomics of four Zymoseptoria species reveal species-specific pathogenicity related genes and transposable element activity.</title>
        <authorList>
            <person name="Grandaubert J."/>
            <person name="Bhattacharyya A."/>
            <person name="Stukenbrock E.H."/>
        </authorList>
    </citation>
    <scope>NUCLEOTIDE SEQUENCE [LARGE SCALE GENOMIC DNA]</scope>
    <source>
        <strain evidence="1 2">Zb18110</strain>
    </source>
</reference>
<keyword evidence="2" id="KW-1185">Reference proteome</keyword>
<sequence length="168" mass="19880">MTFLAVAGHVLSWYEAVPREVRKRKALGELDNNLRTPKKKQIFHIVHDEAYYKADPRPEFQKPLSRNKAIVKNQLTNDHIKARVPYCRDEIQLYYYTNYIIICYDEKGWKFRGSGDKRITVLRGAKPYTFKQLVRFLREVWCAAYSKDTSVTRPIVIWDVESTDYEGL</sequence>
<protein>
    <submittedName>
        <fullName evidence="1">Uncharacterized protein</fullName>
    </submittedName>
</protein>
<dbReference type="Proteomes" id="UP000033647">
    <property type="component" value="Unassembled WGS sequence"/>
</dbReference>
<accession>A0A0F4GI41</accession>
<proteinExistence type="predicted"/>